<evidence type="ECO:0000256" key="3">
    <source>
        <dbReference type="ARBA" id="ARBA00022833"/>
    </source>
</evidence>
<dbReference type="PROSITE" id="PS50006">
    <property type="entry name" value="FHA_DOMAIN"/>
    <property type="match status" value="1"/>
</dbReference>
<keyword evidence="1" id="KW-0479">Metal-binding</keyword>
<dbReference type="GO" id="GO:0008270">
    <property type="term" value="F:zinc ion binding"/>
    <property type="evidence" value="ECO:0007669"/>
    <property type="project" value="UniProtKB-KW"/>
</dbReference>
<dbReference type="SMART" id="SM00744">
    <property type="entry name" value="RINGv"/>
    <property type="match status" value="1"/>
</dbReference>
<evidence type="ECO:0000313" key="7">
    <source>
        <dbReference type="Proteomes" id="UP000187209"/>
    </source>
</evidence>
<keyword evidence="2" id="KW-0863">Zinc-finger</keyword>
<evidence type="ECO:0000259" key="4">
    <source>
        <dbReference type="PROSITE" id="PS50006"/>
    </source>
</evidence>
<evidence type="ECO:0000256" key="1">
    <source>
        <dbReference type="ARBA" id="ARBA00022723"/>
    </source>
</evidence>
<dbReference type="PANTHER" id="PTHR46210:SF1">
    <property type="entry name" value="FHA DOMAIN-CONTAINING PROTEIN"/>
    <property type="match status" value="1"/>
</dbReference>
<dbReference type="InterPro" id="IPR011016">
    <property type="entry name" value="Znf_RING-CH"/>
</dbReference>
<dbReference type="PANTHER" id="PTHR46210">
    <property type="entry name" value="FHA DOMAIN-CONTAINING PROTEIN"/>
    <property type="match status" value="1"/>
</dbReference>
<feature type="domain" description="RING-CH-type" evidence="5">
    <location>
        <begin position="165"/>
        <end position="241"/>
    </location>
</feature>
<feature type="domain" description="FHA" evidence="4">
    <location>
        <begin position="288"/>
        <end position="337"/>
    </location>
</feature>
<gene>
    <name evidence="6" type="ORF">SteCoe_36782</name>
</gene>
<dbReference type="Gene3D" id="3.30.40.10">
    <property type="entry name" value="Zinc/RING finger domain, C3HC4 (zinc finger)"/>
    <property type="match status" value="1"/>
</dbReference>
<comment type="caution">
    <text evidence="6">The sequence shown here is derived from an EMBL/GenBank/DDBJ whole genome shotgun (WGS) entry which is preliminary data.</text>
</comment>
<evidence type="ECO:0000256" key="2">
    <source>
        <dbReference type="ARBA" id="ARBA00022771"/>
    </source>
</evidence>
<evidence type="ECO:0008006" key="8">
    <source>
        <dbReference type="Google" id="ProtNLM"/>
    </source>
</evidence>
<dbReference type="OrthoDB" id="264354at2759"/>
<dbReference type="InterPro" id="IPR013083">
    <property type="entry name" value="Znf_RING/FYVE/PHD"/>
</dbReference>
<protein>
    <recommendedName>
        <fullName evidence="8">FHA domain-containing protein</fullName>
    </recommendedName>
</protein>
<sequence length="478" mass="53922">MTSGSTVTAKIETWTRDSFELLDYDATDITKTTIKTKSSCYMIRADSTPKFIENPFTEEFSKLKFLARIQAFDNHFSISPVTSINEKPLERDQYEKLWLVVKSLKSKTGASGYFLGEGDVLRIGRCKFRVKELKNTAVSGNENFSLCDMLSGGEEESEELPNSETTRSFILPCRICLSEVFSPENPLISPCKCGGTMKYIHLKCLQQCLMSKLTTKSSDCVLSFSWKKLGCDLCKKTYPYKLILQGRTIDLLDIPKPPGQYIILEALCKDKTSQKGLHVIHMANKNCVKVGRAQDCELRITDISVSRNHAKINYIGGNFYLEDSGSKFGTLIQIKRPVLFEENKDVKVQSGRSLINYSIKFPWTIIPSCFRNTSSLYDGTLSTRNLPILPFNTGIPLSISDPYKLLAYAGMPIKSNENYKLHKNLLYEHNELGANSSYEMEDNESVESAEEVEIANVDENAEAQCEETNRFEVTAFNS</sequence>
<proteinExistence type="predicted"/>
<keyword evidence="3" id="KW-0862">Zinc</keyword>
<name>A0A1R2APC5_9CILI</name>
<evidence type="ECO:0000259" key="5">
    <source>
        <dbReference type="PROSITE" id="PS51292"/>
    </source>
</evidence>
<dbReference type="SUPFAM" id="SSF49879">
    <property type="entry name" value="SMAD/FHA domain"/>
    <property type="match status" value="1"/>
</dbReference>
<reference evidence="6 7" key="1">
    <citation type="submission" date="2016-11" db="EMBL/GenBank/DDBJ databases">
        <title>The macronuclear genome of Stentor coeruleus: a giant cell with tiny introns.</title>
        <authorList>
            <person name="Slabodnick M."/>
            <person name="Ruby J.G."/>
            <person name="Reiff S.B."/>
            <person name="Swart E.C."/>
            <person name="Gosai S."/>
            <person name="Prabakaran S."/>
            <person name="Witkowska E."/>
            <person name="Larue G.E."/>
            <person name="Fisher S."/>
            <person name="Freeman R.M."/>
            <person name="Gunawardena J."/>
            <person name="Chu W."/>
            <person name="Stover N.A."/>
            <person name="Gregory B.D."/>
            <person name="Nowacki M."/>
            <person name="Derisi J."/>
            <person name="Roy S.W."/>
            <person name="Marshall W.F."/>
            <person name="Sood P."/>
        </authorList>
    </citation>
    <scope>NUCLEOTIDE SEQUENCE [LARGE SCALE GENOMIC DNA]</scope>
    <source>
        <strain evidence="6">WM001</strain>
    </source>
</reference>
<accession>A0A1R2APC5</accession>
<organism evidence="6 7">
    <name type="scientific">Stentor coeruleus</name>
    <dbReference type="NCBI Taxonomy" id="5963"/>
    <lineage>
        <taxon>Eukaryota</taxon>
        <taxon>Sar</taxon>
        <taxon>Alveolata</taxon>
        <taxon>Ciliophora</taxon>
        <taxon>Postciliodesmatophora</taxon>
        <taxon>Heterotrichea</taxon>
        <taxon>Heterotrichida</taxon>
        <taxon>Stentoridae</taxon>
        <taxon>Stentor</taxon>
    </lineage>
</organism>
<keyword evidence="7" id="KW-1185">Reference proteome</keyword>
<evidence type="ECO:0000313" key="6">
    <source>
        <dbReference type="EMBL" id="OMJ66382.1"/>
    </source>
</evidence>
<dbReference type="CDD" id="cd00060">
    <property type="entry name" value="FHA"/>
    <property type="match status" value="1"/>
</dbReference>
<dbReference type="EMBL" id="MPUH01001733">
    <property type="protein sequence ID" value="OMJ66382.1"/>
    <property type="molecule type" value="Genomic_DNA"/>
</dbReference>
<dbReference type="InterPro" id="IPR000253">
    <property type="entry name" value="FHA_dom"/>
</dbReference>
<dbReference type="SUPFAM" id="SSF57850">
    <property type="entry name" value="RING/U-box"/>
    <property type="match status" value="1"/>
</dbReference>
<dbReference type="Gene3D" id="2.60.200.20">
    <property type="match status" value="1"/>
</dbReference>
<dbReference type="Proteomes" id="UP000187209">
    <property type="component" value="Unassembled WGS sequence"/>
</dbReference>
<dbReference type="InterPro" id="IPR008984">
    <property type="entry name" value="SMAD_FHA_dom_sf"/>
</dbReference>
<dbReference type="AlphaFoldDB" id="A0A1R2APC5"/>
<dbReference type="PROSITE" id="PS51292">
    <property type="entry name" value="ZF_RING_CH"/>
    <property type="match status" value="1"/>
</dbReference>
<dbReference type="SMART" id="SM00240">
    <property type="entry name" value="FHA"/>
    <property type="match status" value="1"/>
</dbReference>
<dbReference type="Pfam" id="PF12906">
    <property type="entry name" value="RINGv"/>
    <property type="match status" value="1"/>
</dbReference>
<dbReference type="CDD" id="cd16495">
    <property type="entry name" value="RING_CH-C4HC3_MARCH"/>
    <property type="match status" value="1"/>
</dbReference>
<dbReference type="Pfam" id="PF00498">
    <property type="entry name" value="FHA"/>
    <property type="match status" value="1"/>
</dbReference>